<feature type="region of interest" description="Disordered" evidence="1">
    <location>
        <begin position="350"/>
        <end position="415"/>
    </location>
</feature>
<reference evidence="2 3" key="1">
    <citation type="submission" date="2021-02" db="EMBL/GenBank/DDBJ databases">
        <title>Genome assembly of Pseudopithomyces chartarum.</title>
        <authorList>
            <person name="Jauregui R."/>
            <person name="Singh J."/>
            <person name="Voisey C."/>
        </authorList>
    </citation>
    <scope>NUCLEOTIDE SEQUENCE [LARGE SCALE GENOMIC DNA]</scope>
    <source>
        <strain evidence="2 3">AGR01</strain>
    </source>
</reference>
<feature type="compositionally biased region" description="Basic and acidic residues" evidence="1">
    <location>
        <begin position="1"/>
        <end position="13"/>
    </location>
</feature>
<comment type="caution">
    <text evidence="2">The sequence shown here is derived from an EMBL/GenBank/DDBJ whole genome shotgun (WGS) entry which is preliminary data.</text>
</comment>
<dbReference type="EMBL" id="WVTA01000018">
    <property type="protein sequence ID" value="KAK3197512.1"/>
    <property type="molecule type" value="Genomic_DNA"/>
</dbReference>
<gene>
    <name evidence="2" type="ORF">GRF29_216g423745</name>
</gene>
<accession>A0AAN6LPP1</accession>
<feature type="region of interest" description="Disordered" evidence="1">
    <location>
        <begin position="73"/>
        <end position="103"/>
    </location>
</feature>
<feature type="compositionally biased region" description="Polar residues" evidence="1">
    <location>
        <begin position="405"/>
        <end position="415"/>
    </location>
</feature>
<evidence type="ECO:0000256" key="1">
    <source>
        <dbReference type="SAM" id="MobiDB-lite"/>
    </source>
</evidence>
<evidence type="ECO:0000313" key="2">
    <source>
        <dbReference type="EMBL" id="KAK3197512.1"/>
    </source>
</evidence>
<protein>
    <submittedName>
        <fullName evidence="2">Uncharacterized protein</fullName>
    </submittedName>
</protein>
<organism evidence="2 3">
    <name type="scientific">Pseudopithomyces chartarum</name>
    <dbReference type="NCBI Taxonomy" id="1892770"/>
    <lineage>
        <taxon>Eukaryota</taxon>
        <taxon>Fungi</taxon>
        <taxon>Dikarya</taxon>
        <taxon>Ascomycota</taxon>
        <taxon>Pezizomycotina</taxon>
        <taxon>Dothideomycetes</taxon>
        <taxon>Pleosporomycetidae</taxon>
        <taxon>Pleosporales</taxon>
        <taxon>Massarineae</taxon>
        <taxon>Didymosphaeriaceae</taxon>
        <taxon>Pseudopithomyces</taxon>
    </lineage>
</organism>
<dbReference type="Proteomes" id="UP001280581">
    <property type="component" value="Unassembled WGS sequence"/>
</dbReference>
<dbReference type="AlphaFoldDB" id="A0AAN6LPP1"/>
<keyword evidence="3" id="KW-1185">Reference proteome</keyword>
<proteinExistence type="predicted"/>
<evidence type="ECO:0000313" key="3">
    <source>
        <dbReference type="Proteomes" id="UP001280581"/>
    </source>
</evidence>
<feature type="region of interest" description="Disordered" evidence="1">
    <location>
        <begin position="1"/>
        <end position="21"/>
    </location>
</feature>
<sequence>MAKGAEENRKTTGDDLDSYVGSLSPSAQVAYATSELHKHGDDNLLEWDTPIRRSLQKGGFSCMLLANNAPTVRREPKYTLSTPEPEPAPTSSNPDYPNPRGTNPLLSLYPANSQTSAAGLSTTIHKRDPSKQYTFFVAPKLAMVIVSPPIRTFFEQHPHLDEFVIPNPYGDFKPSAIRLIALWLCQLLQDAEPRPIDSMADRKTHPRLFDALDIRVAMQLLGMEEAYLPHFVPLYTASLSQRKPTTLEAKAVVAHVVPEVCLMVEDDEVVGALAERLGELERKGRLDKGVWGAFLRKESNQGLLVAVQKNGAFGGVETVGVTSPPKTIEHKLEGDVLEMGHESVASISEVGAEHAHEDSDQDLQGADESSQEEGIHVEKKGHKTWKSHMTSKVTAGWGKVRRIASGSSNNPPRGH</sequence>
<feature type="compositionally biased region" description="Low complexity" evidence="1">
    <location>
        <begin position="79"/>
        <end position="94"/>
    </location>
</feature>
<name>A0AAN6LPP1_9PLEO</name>